<dbReference type="InterPro" id="IPR009825">
    <property type="entry name" value="ECF_substrate-spec-like"/>
</dbReference>
<keyword evidence="1 3" id="KW-0812">Transmembrane</keyword>
<gene>
    <name evidence="4" type="ORF">IAA45_03360</name>
</gene>
<sequence>MRTNTKKLILCALFAALACVATLSIRIPTPGTGGYIHPGDAIVILSGIFLGPVYGALAAGIGSALADLIGGYFLYVPITFLVKAVIGGLSGLTFWHLHRKQVSSYIGVIAGGIIDMILVPAGYFLCEMPLYGAAGALASVPANFIQGIGGLVIALILFPVLSAVPDFRNLMAVGNRVSK</sequence>
<dbReference type="Proteomes" id="UP000886817">
    <property type="component" value="Unassembled WGS sequence"/>
</dbReference>
<keyword evidence="3" id="KW-0472">Membrane</keyword>
<feature type="transmembrane region" description="Helical" evidence="3">
    <location>
        <begin position="137"/>
        <end position="161"/>
    </location>
</feature>
<accession>A0A9D2B351</accession>
<keyword evidence="2 3" id="KW-1133">Transmembrane helix</keyword>
<reference evidence="4" key="1">
    <citation type="journal article" date="2021" name="PeerJ">
        <title>Extensive microbial diversity within the chicken gut microbiome revealed by metagenomics and culture.</title>
        <authorList>
            <person name="Gilroy R."/>
            <person name="Ravi A."/>
            <person name="Getino M."/>
            <person name="Pursley I."/>
            <person name="Horton D.L."/>
            <person name="Alikhan N.F."/>
            <person name="Baker D."/>
            <person name="Gharbi K."/>
            <person name="Hall N."/>
            <person name="Watson M."/>
            <person name="Adriaenssens E.M."/>
            <person name="Foster-Nyarko E."/>
            <person name="Jarju S."/>
            <person name="Secka A."/>
            <person name="Antonio M."/>
            <person name="Oren A."/>
            <person name="Chaudhuri R.R."/>
            <person name="La Ragione R."/>
            <person name="Hildebrand F."/>
            <person name="Pallen M.J."/>
        </authorList>
    </citation>
    <scope>NUCLEOTIDE SEQUENCE</scope>
    <source>
        <strain evidence="4">ChiSjej1B19-8411</strain>
    </source>
</reference>
<reference evidence="4" key="2">
    <citation type="submission" date="2021-04" db="EMBL/GenBank/DDBJ databases">
        <authorList>
            <person name="Gilroy R."/>
        </authorList>
    </citation>
    <scope>NUCLEOTIDE SEQUENCE</scope>
    <source>
        <strain evidence="4">ChiSjej1B19-8411</strain>
    </source>
</reference>
<evidence type="ECO:0000256" key="1">
    <source>
        <dbReference type="ARBA" id="ARBA00022692"/>
    </source>
</evidence>
<dbReference type="PANTHER" id="PTHR37815">
    <property type="entry name" value="UPF0397 PROTEIN BC_2624-RELATED"/>
    <property type="match status" value="1"/>
</dbReference>
<protein>
    <submittedName>
        <fullName evidence="4">ECF transporter S component</fullName>
    </submittedName>
</protein>
<evidence type="ECO:0000256" key="3">
    <source>
        <dbReference type="SAM" id="Phobius"/>
    </source>
</evidence>
<name>A0A9D2B351_9FIRM</name>
<dbReference type="AlphaFoldDB" id="A0A9D2B351"/>
<feature type="transmembrane region" description="Helical" evidence="3">
    <location>
        <begin position="72"/>
        <end position="96"/>
    </location>
</feature>
<dbReference type="EMBL" id="DXEX01000077">
    <property type="protein sequence ID" value="HIX58736.1"/>
    <property type="molecule type" value="Genomic_DNA"/>
</dbReference>
<evidence type="ECO:0000313" key="4">
    <source>
        <dbReference type="EMBL" id="HIX58736.1"/>
    </source>
</evidence>
<proteinExistence type="predicted"/>
<comment type="caution">
    <text evidence="4">The sequence shown here is derived from an EMBL/GenBank/DDBJ whole genome shotgun (WGS) entry which is preliminary data.</text>
</comment>
<feature type="transmembrane region" description="Helical" evidence="3">
    <location>
        <begin position="102"/>
        <end position="125"/>
    </location>
</feature>
<feature type="transmembrane region" description="Helical" evidence="3">
    <location>
        <begin position="42"/>
        <end position="65"/>
    </location>
</feature>
<dbReference type="Pfam" id="PF07155">
    <property type="entry name" value="ECF-ribofla_trS"/>
    <property type="match status" value="1"/>
</dbReference>
<dbReference type="GO" id="GO:0016020">
    <property type="term" value="C:membrane"/>
    <property type="evidence" value="ECO:0007669"/>
    <property type="project" value="InterPro"/>
</dbReference>
<evidence type="ECO:0000313" key="5">
    <source>
        <dbReference type="Proteomes" id="UP000886817"/>
    </source>
</evidence>
<dbReference type="PROSITE" id="PS51257">
    <property type="entry name" value="PROKAR_LIPOPROTEIN"/>
    <property type="match status" value="1"/>
</dbReference>
<evidence type="ECO:0000256" key="2">
    <source>
        <dbReference type="ARBA" id="ARBA00022989"/>
    </source>
</evidence>
<organism evidence="4 5">
    <name type="scientific">Candidatus Blautia gallistercoris</name>
    <dbReference type="NCBI Taxonomy" id="2838490"/>
    <lineage>
        <taxon>Bacteria</taxon>
        <taxon>Bacillati</taxon>
        <taxon>Bacillota</taxon>
        <taxon>Clostridia</taxon>
        <taxon>Lachnospirales</taxon>
        <taxon>Lachnospiraceae</taxon>
        <taxon>Blautia</taxon>
    </lineage>
</organism>
<dbReference type="Gene3D" id="1.10.1760.20">
    <property type="match status" value="1"/>
</dbReference>
<dbReference type="PANTHER" id="PTHR37815:SF3">
    <property type="entry name" value="UPF0397 PROTEIN SPR0429"/>
    <property type="match status" value="1"/>
</dbReference>